<evidence type="ECO:0000313" key="2">
    <source>
        <dbReference type="Proteomes" id="UP000182584"/>
    </source>
</evidence>
<organism evidence="1 2">
    <name type="scientific">Butyrivibrio fibrisolvens</name>
    <dbReference type="NCBI Taxonomy" id="831"/>
    <lineage>
        <taxon>Bacteria</taxon>
        <taxon>Bacillati</taxon>
        <taxon>Bacillota</taxon>
        <taxon>Clostridia</taxon>
        <taxon>Lachnospirales</taxon>
        <taxon>Lachnospiraceae</taxon>
        <taxon>Butyrivibrio</taxon>
    </lineage>
</organism>
<evidence type="ECO:0000313" key="1">
    <source>
        <dbReference type="EMBL" id="SES43683.1"/>
    </source>
</evidence>
<proteinExistence type="predicted"/>
<accession>A0A1H9XDF2</accession>
<gene>
    <name evidence="1" type="ORF">SAMN04487884_1566</name>
</gene>
<dbReference type="AlphaFoldDB" id="A0A1H9XDF2"/>
<dbReference type="OrthoDB" id="2058606at2"/>
<reference evidence="1 2" key="1">
    <citation type="submission" date="2016-10" db="EMBL/GenBank/DDBJ databases">
        <authorList>
            <person name="de Groot N.N."/>
        </authorList>
    </citation>
    <scope>NUCLEOTIDE SEQUENCE [LARGE SCALE GENOMIC DNA]</scope>
    <source>
        <strain evidence="1 2">AR40</strain>
    </source>
</reference>
<protein>
    <submittedName>
        <fullName evidence="1">Uncharacterized protein</fullName>
    </submittedName>
</protein>
<sequence length="187" mass="21860">MANKKTEKVQISRDCFLRIIREKGYTVESLGKVPEIDRSGKTIQRCLTSGEMHPDLLDRIGRFLDVDPTYLSGEYDRRFEEMKDSLKSPELTYYLWTKTDRFPYSKHETENIDYAEYLLNTLLINNISKEQFLALDPRKRRSLQFDIGVALHTVIKQYFDVDSRGLETDMGMTADGLTLLMGDWIKE</sequence>
<dbReference type="RefSeq" id="WP_074759204.1">
    <property type="nucleotide sequence ID" value="NZ_FOGJ01000056.1"/>
</dbReference>
<name>A0A1H9XDF2_BUTFI</name>
<dbReference type="Proteomes" id="UP000182584">
    <property type="component" value="Unassembled WGS sequence"/>
</dbReference>
<dbReference type="EMBL" id="FOGJ01000056">
    <property type="protein sequence ID" value="SES43683.1"/>
    <property type="molecule type" value="Genomic_DNA"/>
</dbReference>